<dbReference type="STRING" id="195913.SAMN04488004_105114"/>
<dbReference type="Proteomes" id="UP000199550">
    <property type="component" value="Unassembled WGS sequence"/>
</dbReference>
<evidence type="ECO:0000313" key="4">
    <source>
        <dbReference type="EMBL" id="SFK97575.1"/>
    </source>
</evidence>
<keyword evidence="5" id="KW-1185">Reference proteome</keyword>
<dbReference type="InterPro" id="IPR000182">
    <property type="entry name" value="GNAT_dom"/>
</dbReference>
<keyword evidence="1 4" id="KW-0808">Transferase</keyword>
<dbReference type="RefSeq" id="WP_245754148.1">
    <property type="nucleotide sequence ID" value="NZ_FOTF01000005.1"/>
</dbReference>
<reference evidence="4 5" key="1">
    <citation type="submission" date="2016-10" db="EMBL/GenBank/DDBJ databases">
        <authorList>
            <person name="de Groot N.N."/>
        </authorList>
    </citation>
    <scope>NUCLEOTIDE SEQUENCE [LARGE SCALE GENOMIC DNA]</scope>
    <source>
        <strain evidence="4 5">DSM 16199</strain>
    </source>
</reference>
<organism evidence="4 5">
    <name type="scientific">Loktanella salsilacus</name>
    <dbReference type="NCBI Taxonomy" id="195913"/>
    <lineage>
        <taxon>Bacteria</taxon>
        <taxon>Pseudomonadati</taxon>
        <taxon>Pseudomonadota</taxon>
        <taxon>Alphaproteobacteria</taxon>
        <taxon>Rhodobacterales</taxon>
        <taxon>Roseobacteraceae</taxon>
        <taxon>Loktanella</taxon>
    </lineage>
</organism>
<proteinExistence type="predicted"/>
<sequence>MIIAPGIPAGQTEQAAALYWDAFGPKLGRVLGPAPRALHFIAGVIDPSHVISATNEAGHLIGIAGFKTHRGAFVGGTLRDLARHYGWPGALWRSALLSLLSRDTENLNFLTDGLAVAAPARSQGVGTALLDALSIEARSRNYPALRLDVVDTNPRARALYARLGFIETKTTQIGPLRHIFHFRRTITMVRPV</sequence>
<keyword evidence="2" id="KW-0012">Acyltransferase</keyword>
<dbReference type="InterPro" id="IPR050680">
    <property type="entry name" value="YpeA/RimI_acetyltransf"/>
</dbReference>
<evidence type="ECO:0000259" key="3">
    <source>
        <dbReference type="PROSITE" id="PS51186"/>
    </source>
</evidence>
<dbReference type="SUPFAM" id="SSF55729">
    <property type="entry name" value="Acyl-CoA N-acyltransferases (Nat)"/>
    <property type="match status" value="1"/>
</dbReference>
<dbReference type="InterPro" id="IPR016181">
    <property type="entry name" value="Acyl_CoA_acyltransferase"/>
</dbReference>
<dbReference type="GO" id="GO:0016747">
    <property type="term" value="F:acyltransferase activity, transferring groups other than amino-acyl groups"/>
    <property type="evidence" value="ECO:0007669"/>
    <property type="project" value="InterPro"/>
</dbReference>
<evidence type="ECO:0000256" key="2">
    <source>
        <dbReference type="ARBA" id="ARBA00023315"/>
    </source>
</evidence>
<dbReference type="PANTHER" id="PTHR43420">
    <property type="entry name" value="ACETYLTRANSFERASE"/>
    <property type="match status" value="1"/>
</dbReference>
<dbReference type="EMBL" id="FOTF01000005">
    <property type="protein sequence ID" value="SFK97575.1"/>
    <property type="molecule type" value="Genomic_DNA"/>
</dbReference>
<evidence type="ECO:0000256" key="1">
    <source>
        <dbReference type="ARBA" id="ARBA00022679"/>
    </source>
</evidence>
<gene>
    <name evidence="4" type="ORF">SAMN04488004_105114</name>
</gene>
<protein>
    <submittedName>
        <fullName evidence="4">Acetyltransferase (GNAT) family protein</fullName>
    </submittedName>
</protein>
<dbReference type="Gene3D" id="3.40.630.30">
    <property type="match status" value="1"/>
</dbReference>
<dbReference type="CDD" id="cd04301">
    <property type="entry name" value="NAT_SF"/>
    <property type="match status" value="1"/>
</dbReference>
<accession>A0A1I4DVW7</accession>
<evidence type="ECO:0000313" key="5">
    <source>
        <dbReference type="Proteomes" id="UP000199550"/>
    </source>
</evidence>
<feature type="domain" description="N-acetyltransferase" evidence="3">
    <location>
        <begin position="1"/>
        <end position="192"/>
    </location>
</feature>
<dbReference type="AlphaFoldDB" id="A0A1I4DVW7"/>
<dbReference type="PROSITE" id="PS51186">
    <property type="entry name" value="GNAT"/>
    <property type="match status" value="1"/>
</dbReference>
<name>A0A1I4DVW7_9RHOB</name>
<dbReference type="Pfam" id="PF00583">
    <property type="entry name" value="Acetyltransf_1"/>
    <property type="match status" value="1"/>
</dbReference>